<protein>
    <submittedName>
        <fullName evidence="4">Uncharacterized protein LOC107264888</fullName>
    </submittedName>
</protein>
<feature type="region of interest" description="Disordered" evidence="1">
    <location>
        <begin position="663"/>
        <end position="684"/>
    </location>
</feature>
<feature type="compositionally biased region" description="Basic residues" evidence="1">
    <location>
        <begin position="828"/>
        <end position="846"/>
    </location>
</feature>
<dbReference type="GeneID" id="107264888"/>
<dbReference type="Pfam" id="PF14924">
    <property type="entry name" value="MAP10_N"/>
    <property type="match status" value="1"/>
</dbReference>
<dbReference type="KEGG" id="ccin:107264888"/>
<proteinExistence type="predicted"/>
<evidence type="ECO:0000313" key="4">
    <source>
        <dbReference type="RefSeq" id="XP_015589153.1"/>
    </source>
</evidence>
<dbReference type="PANTHER" id="PTHR39079">
    <property type="entry name" value="FI08034P-RELATED"/>
    <property type="match status" value="1"/>
</dbReference>
<dbReference type="AlphaFoldDB" id="A0AAJ7BLL4"/>
<feature type="compositionally biased region" description="Basic and acidic residues" evidence="1">
    <location>
        <begin position="248"/>
        <end position="258"/>
    </location>
</feature>
<organism evidence="3 4">
    <name type="scientific">Cephus cinctus</name>
    <name type="common">Wheat stem sawfly</name>
    <dbReference type="NCBI Taxonomy" id="211228"/>
    <lineage>
        <taxon>Eukaryota</taxon>
        <taxon>Metazoa</taxon>
        <taxon>Ecdysozoa</taxon>
        <taxon>Arthropoda</taxon>
        <taxon>Hexapoda</taxon>
        <taxon>Insecta</taxon>
        <taxon>Pterygota</taxon>
        <taxon>Neoptera</taxon>
        <taxon>Endopterygota</taxon>
        <taxon>Hymenoptera</taxon>
        <taxon>Cephoidea</taxon>
        <taxon>Cephidae</taxon>
        <taxon>Cephus</taxon>
    </lineage>
</organism>
<accession>A0AAJ7BLL4</accession>
<evidence type="ECO:0000256" key="1">
    <source>
        <dbReference type="SAM" id="MobiDB-lite"/>
    </source>
</evidence>
<dbReference type="Pfam" id="PF16003">
    <property type="entry name" value="DUF4776"/>
    <property type="match status" value="1"/>
</dbReference>
<reference evidence="4" key="1">
    <citation type="submission" date="2025-08" db="UniProtKB">
        <authorList>
            <consortium name="RefSeq"/>
        </authorList>
    </citation>
    <scope>IDENTIFICATION</scope>
</reference>
<gene>
    <name evidence="4" type="primary">LOC107264888</name>
</gene>
<sequence>MNIEECVRSEEEQLYMLEILVKGLSLCPDKIEDPNTNTLCVRIKFIDIPTFEIGPEELTMVRKTCERIPEEVLEVESKVGDRSVKLNAGKSCLFAKPPCELVRAMHSRPLKVGVYKIAARAVCGVVGEPFPICEARVPLSGCLCDQVSTTSNERSHPPKAYTLTNVYDLIDDQNKISGSIALSLRLSCFGKSIVTHFAFQEKFSAPRSSQMNDALQPVKDNENRDASEIKMGNLQSVQESGETTESSRLPREARRGDETAGNVGASLCVPTSPPKISMGEPGFEKLTNAEKLNDRQYRGHVYRAYPNEPTCACTPVDNHPIFSSTSSACPSGCLGRCCSSMRQPSLALQRDNANNDKVPCFIPSYCVRNPQTSIIYDSGTSCTSRMRGGGCGLGNPEITGFRQESICHNEQYPQPVTNQRIETTTNYSQFQPRRELHSTEYPVTNDFEEFNNHRSVTQTGFESTPVRHIDDHLASSNEVTFDAYKPQSTSNPKSGCGCPAKEALDASLRRRGVSATIKKPCIGVDCLIRAFKNAQDFVDSLGTVPGLAGLGLMSPSESPYFGRDKEQNQTMDMSASKKGLLPPQQMQYSGPCNTLNTRQGIVGVNSVMASFPSATPFTIAVPGRSGVVREAIPVIPEAGSIVFTKQKRKDEKLDKQKELETIFPPPETELGPCGEPRCRSRKRTRTLDSSMLEATTTIVKKTTSQTAQSAGAGTAKLIGKVNTKQHKNKTRYPGPGGDRNATGKSHMKVGRRIMKFVYAVAATYPGINYGHKNCIDPRPRVPGNMGWLWNTNTMMGRLKPRKGWKPGAIAHSVNEILKEAKVGVVHMPRSRSRAAVSKSRKRKMQKSKSFLSKKSVPKKKDGEEEDVEPPPTLHIHRKDGTYYVTMYPIKQESMEVPQLEEPMKPLQFKIPKNKDDASVASSSSASDMEIEFSPPAAVNRYRKKPNVIHVDTQVKQQEILDAFKPPDSAKKKEKKSKKGKK</sequence>
<feature type="compositionally biased region" description="Basic residues" evidence="1">
    <location>
        <begin position="971"/>
        <end position="981"/>
    </location>
</feature>
<feature type="region of interest" description="Disordered" evidence="1">
    <location>
        <begin position="957"/>
        <end position="981"/>
    </location>
</feature>
<feature type="domain" description="DUF4776" evidence="2">
    <location>
        <begin position="696"/>
        <end position="913"/>
    </location>
</feature>
<name>A0AAJ7BLL4_CEPCN</name>
<dbReference type="PANTHER" id="PTHR39079:SF1">
    <property type="entry name" value="GH11706P-RELATED"/>
    <property type="match status" value="1"/>
</dbReference>
<keyword evidence="3" id="KW-1185">Reference proteome</keyword>
<dbReference type="Proteomes" id="UP000694920">
    <property type="component" value="Unplaced"/>
</dbReference>
<feature type="compositionally biased region" description="Low complexity" evidence="1">
    <location>
        <begin position="918"/>
        <end position="927"/>
    </location>
</feature>
<feature type="region of interest" description="Disordered" evidence="1">
    <location>
        <begin position="828"/>
        <end position="875"/>
    </location>
</feature>
<dbReference type="InterPro" id="IPR031949">
    <property type="entry name" value="DUF4776"/>
</dbReference>
<evidence type="ECO:0000259" key="2">
    <source>
        <dbReference type="Pfam" id="PF16003"/>
    </source>
</evidence>
<feature type="region of interest" description="Disordered" evidence="1">
    <location>
        <begin position="232"/>
        <end position="266"/>
    </location>
</feature>
<dbReference type="RefSeq" id="XP_015589153.1">
    <property type="nucleotide sequence ID" value="XM_015733667.2"/>
</dbReference>
<evidence type="ECO:0000313" key="3">
    <source>
        <dbReference type="Proteomes" id="UP000694920"/>
    </source>
</evidence>
<feature type="compositionally biased region" description="Polar residues" evidence="1">
    <location>
        <begin position="233"/>
        <end position="247"/>
    </location>
</feature>
<feature type="region of interest" description="Disordered" evidence="1">
    <location>
        <begin position="908"/>
        <end position="937"/>
    </location>
</feature>
<feature type="region of interest" description="Disordered" evidence="1">
    <location>
        <begin position="705"/>
        <end position="745"/>
    </location>
</feature>